<dbReference type="InterPro" id="IPR045851">
    <property type="entry name" value="AMP-bd_C_sf"/>
</dbReference>
<dbReference type="SUPFAM" id="SSF51735">
    <property type="entry name" value="NAD(P)-binding Rossmann-fold domains"/>
    <property type="match status" value="3"/>
</dbReference>
<feature type="region of interest" description="C-terminal hotdog fold" evidence="12">
    <location>
        <begin position="1094"/>
        <end position="1249"/>
    </location>
</feature>
<protein>
    <recommendedName>
        <fullName evidence="19">Polyketide synthase</fullName>
    </recommendedName>
</protein>
<keyword evidence="9" id="KW-0560">Oxidoreductase</keyword>
<feature type="compositionally biased region" description="Gly residues" evidence="13">
    <location>
        <begin position="2377"/>
        <end position="2387"/>
    </location>
</feature>
<dbReference type="Gene3D" id="3.40.47.10">
    <property type="match status" value="1"/>
</dbReference>
<evidence type="ECO:0000256" key="7">
    <source>
        <dbReference type="ARBA" id="ARBA00022737"/>
    </source>
</evidence>
<feature type="domain" description="Ketosynthase family 3 (KS3)" evidence="15">
    <location>
        <begin position="11"/>
        <end position="444"/>
    </location>
</feature>
<evidence type="ECO:0000256" key="3">
    <source>
        <dbReference type="ARBA" id="ARBA00022553"/>
    </source>
</evidence>
<dbReference type="InterPro" id="IPR042104">
    <property type="entry name" value="PKS_dehydratase_sf"/>
</dbReference>
<dbReference type="InterPro" id="IPR042099">
    <property type="entry name" value="ANL_N_sf"/>
</dbReference>
<dbReference type="SMART" id="SM00823">
    <property type="entry name" value="PKS_PP"/>
    <property type="match status" value="1"/>
</dbReference>
<dbReference type="CDD" id="cd00833">
    <property type="entry name" value="PKS"/>
    <property type="match status" value="1"/>
</dbReference>
<evidence type="ECO:0000256" key="11">
    <source>
        <dbReference type="ARBA" id="ARBA00029454"/>
    </source>
</evidence>
<dbReference type="Gene3D" id="3.40.50.12780">
    <property type="entry name" value="N-terminal domain of ligase-like"/>
    <property type="match status" value="1"/>
</dbReference>
<feature type="region of interest" description="Disordered" evidence="13">
    <location>
        <begin position="2372"/>
        <end position="2393"/>
    </location>
</feature>
<keyword evidence="10" id="KW-0511">Multifunctional enzyme</keyword>
<dbReference type="Pfam" id="PF07993">
    <property type="entry name" value="NAD_binding_4"/>
    <property type="match status" value="1"/>
</dbReference>
<dbReference type="Pfam" id="PF00501">
    <property type="entry name" value="AMP-binding"/>
    <property type="match status" value="1"/>
</dbReference>
<keyword evidence="5" id="KW-0489">Methyltransferase</keyword>
<dbReference type="Gene3D" id="3.30.559.30">
    <property type="entry name" value="Nonribosomal peptide synthetase, condensation domain"/>
    <property type="match status" value="1"/>
</dbReference>
<evidence type="ECO:0000256" key="2">
    <source>
        <dbReference type="ARBA" id="ARBA00022450"/>
    </source>
</evidence>
<dbReference type="InterPro" id="IPR014043">
    <property type="entry name" value="Acyl_transferase_dom"/>
</dbReference>
<gene>
    <name evidence="17" type="ORF">ALTATR162_LOCUS10956</name>
</gene>
<dbReference type="PANTHER" id="PTHR43775">
    <property type="entry name" value="FATTY ACID SYNTHASE"/>
    <property type="match status" value="1"/>
</dbReference>
<dbReference type="Proteomes" id="UP000676310">
    <property type="component" value="Unassembled WGS sequence"/>
</dbReference>
<dbReference type="InterPro" id="IPR029063">
    <property type="entry name" value="SAM-dependent_MTases_sf"/>
</dbReference>
<dbReference type="InterPro" id="IPR057326">
    <property type="entry name" value="KR_dom"/>
</dbReference>
<dbReference type="InterPro" id="IPR020845">
    <property type="entry name" value="AMP-binding_CS"/>
</dbReference>
<dbReference type="PROSITE" id="PS00606">
    <property type="entry name" value="KS3_1"/>
    <property type="match status" value="1"/>
</dbReference>
<dbReference type="GO" id="GO:0004315">
    <property type="term" value="F:3-oxoacyl-[acyl-carrier-protein] synthase activity"/>
    <property type="evidence" value="ECO:0007669"/>
    <property type="project" value="InterPro"/>
</dbReference>
<dbReference type="CDD" id="cd05930">
    <property type="entry name" value="A_NRPS"/>
    <property type="match status" value="1"/>
</dbReference>
<accession>A0A8J2IA58</accession>
<dbReference type="InterPro" id="IPR056501">
    <property type="entry name" value="NAD-bd_HRPKS_sdrA"/>
</dbReference>
<dbReference type="Pfam" id="PF00668">
    <property type="entry name" value="Condensation"/>
    <property type="match status" value="1"/>
</dbReference>
<feature type="active site" description="Proton acceptor; for dehydratase activity" evidence="12">
    <location>
        <position position="976"/>
    </location>
</feature>
<dbReference type="SUPFAM" id="SSF56801">
    <property type="entry name" value="Acetyl-CoA synthetase-like"/>
    <property type="match status" value="1"/>
</dbReference>
<dbReference type="InterPro" id="IPR020841">
    <property type="entry name" value="PKS_Beta-ketoAc_synthase_dom"/>
</dbReference>
<dbReference type="PROSITE" id="PS00012">
    <property type="entry name" value="PHOSPHOPANTETHEINE"/>
    <property type="match status" value="1"/>
</dbReference>
<dbReference type="SMART" id="SM00827">
    <property type="entry name" value="PKS_AT"/>
    <property type="match status" value="1"/>
</dbReference>
<dbReference type="Gene3D" id="3.40.50.150">
    <property type="entry name" value="Vaccinia Virus protein VP39"/>
    <property type="match status" value="1"/>
</dbReference>
<dbReference type="GO" id="GO:0016874">
    <property type="term" value="F:ligase activity"/>
    <property type="evidence" value="ECO:0007669"/>
    <property type="project" value="UniProtKB-KW"/>
</dbReference>
<dbReference type="PANTHER" id="PTHR43775:SF20">
    <property type="entry name" value="HYBRID PKS-NRPS SYNTHETASE APDA"/>
    <property type="match status" value="1"/>
</dbReference>
<dbReference type="GO" id="GO:0008168">
    <property type="term" value="F:methyltransferase activity"/>
    <property type="evidence" value="ECO:0007669"/>
    <property type="project" value="UniProtKB-KW"/>
</dbReference>
<dbReference type="InterPro" id="IPR025110">
    <property type="entry name" value="AMP-bd_C"/>
</dbReference>
<keyword evidence="18" id="KW-1185">Reference proteome</keyword>
<dbReference type="Pfam" id="PF16197">
    <property type="entry name" value="KAsynt_C_assoc"/>
    <property type="match status" value="1"/>
</dbReference>
<dbReference type="InterPro" id="IPR013120">
    <property type="entry name" value="FAR_NAD-bd"/>
</dbReference>
<feature type="region of interest" description="N-terminal hotdog fold" evidence="12">
    <location>
        <begin position="943"/>
        <end position="1079"/>
    </location>
</feature>
<dbReference type="Gene3D" id="3.30.559.10">
    <property type="entry name" value="Chloramphenicol acetyltransferase-like domain"/>
    <property type="match status" value="1"/>
</dbReference>
<dbReference type="GO" id="GO:0006633">
    <property type="term" value="P:fatty acid biosynthetic process"/>
    <property type="evidence" value="ECO:0007669"/>
    <property type="project" value="InterPro"/>
</dbReference>
<dbReference type="PROSITE" id="PS50075">
    <property type="entry name" value="CARRIER"/>
    <property type="match status" value="2"/>
</dbReference>
<feature type="domain" description="Carrier" evidence="14">
    <location>
        <begin position="3589"/>
        <end position="3668"/>
    </location>
</feature>
<evidence type="ECO:0000256" key="5">
    <source>
        <dbReference type="ARBA" id="ARBA00022603"/>
    </source>
</evidence>
<evidence type="ECO:0000256" key="9">
    <source>
        <dbReference type="ARBA" id="ARBA00023002"/>
    </source>
</evidence>
<evidence type="ECO:0000256" key="13">
    <source>
        <dbReference type="SAM" id="MobiDB-lite"/>
    </source>
</evidence>
<dbReference type="Gene3D" id="3.40.50.720">
    <property type="entry name" value="NAD(P)-binding Rossmann-like Domain"/>
    <property type="match status" value="3"/>
</dbReference>
<dbReference type="InterPro" id="IPR016039">
    <property type="entry name" value="Thiolase-like"/>
</dbReference>
<dbReference type="GeneID" id="67011174"/>
<dbReference type="InterPro" id="IPR023213">
    <property type="entry name" value="CAT-like_dom_sf"/>
</dbReference>
<dbReference type="Pfam" id="PF23114">
    <property type="entry name" value="NAD-bd_HRPKS_sdrA"/>
    <property type="match status" value="1"/>
</dbReference>
<dbReference type="InterPro" id="IPR020806">
    <property type="entry name" value="PKS_PP-bd"/>
</dbReference>
<dbReference type="GO" id="GO:0009403">
    <property type="term" value="P:toxin biosynthetic process"/>
    <property type="evidence" value="ECO:0007669"/>
    <property type="project" value="UniProtKB-ARBA"/>
</dbReference>
<proteinExistence type="inferred from homology"/>
<dbReference type="InterPro" id="IPR036736">
    <property type="entry name" value="ACP-like_sf"/>
</dbReference>
<keyword evidence="4" id="KW-0436">Ligase</keyword>
<comment type="pathway">
    <text evidence="1">Mycotoxin biosynthesis.</text>
</comment>
<dbReference type="Pfam" id="PF08659">
    <property type="entry name" value="KR"/>
    <property type="match status" value="1"/>
</dbReference>
<dbReference type="SUPFAM" id="SSF47336">
    <property type="entry name" value="ACP-like"/>
    <property type="match status" value="2"/>
</dbReference>
<dbReference type="InterPro" id="IPR006162">
    <property type="entry name" value="Ppantetheine_attach_site"/>
</dbReference>
<dbReference type="InterPro" id="IPR016035">
    <property type="entry name" value="Acyl_Trfase/lysoPLipase"/>
</dbReference>
<dbReference type="GO" id="GO:0032259">
    <property type="term" value="P:methylation"/>
    <property type="evidence" value="ECO:0007669"/>
    <property type="project" value="UniProtKB-KW"/>
</dbReference>
<sequence length="4009" mass="442446">MHSPNRTEQREEPIAIIGIACRFPGGANTPSKLRDLIHSPHDLSRTVPTTRFDTKSFFHSESSHHGTTNADKAYFLDDDVSHFDAPFFNVQATEADAIDPQQRLLMEVVYESLCNAGQRVEDMKGSNTAVYVGLMCDDWAQITGRDWDMIPTYQATGTSRAILSNRVSYFFDWHGPSMTIDTACSSSLVAVHQAVAALRSGESPMAVVAGTNLILSPGMWIAESNLRMLSPTGTSKMWDAAADGYARGEGVAAVIMKPLTAAIRDGDNIDCIIRATGINQDGRTSGITVPSNLAQTQLIIDTYARAGMDINDTKDRPQFFHAHGTGTRAGDPQEAEAISRAFFQGECTAKAPLYVGSIKTVIGHTEGTAGLASLVSTALAMKSGFIPPNLHYNTLSPSVAPFCTHLRVPTETIPWPETTPGQPRRASINSFGFGGTNAHAIIEHYPTLGSVNPVSTMQAVFSPINISAASASALRQSMLDVQAYLVDHEDTNIHDLAHTLNARRSTLAFRKTLTCERVEDVVATIEELLNGEGSAVLDTRYPNVPTPKVLGVFTGQGAQWPSMGAALIQKSPFVAARLAELDTALSSLPPTDRPDWTLSQQLAAPQSSSRLSEAAIAQPLCTAVQIVLIDLLKTAGIPFCAVVGHSSGEIGAAYAAGFLSSGDALRIAYYRGFYAKQAQSPSGAKGAMMAVGTTYEDATDFCSLDEFEGRIQVAAQNSPTSVTLSGDEDVIDEALRVFQDEGKFARKLQVDTAYHSRHMFACAEQYRDALTRCDLRIRPGNDIVWLSSVLPGHPMTALLLEDLGPNYWVDNMTNSVQFAPAVMTATEDLGPFDVVIEIGPHPALKAPCLDSIRLKADQDPPYTGLLRRFKDDVSEVKKGMGFVWTHLGPKSVAFDRLESVLRGSSTPPKLLPDLPAYPFDHTRSYGALTRYSGGHLVSLEAPNPLLGRRLVESETTDQISWRNILSSSEISWLQGHALQGQIVFPAMGYVAMATEAIAAIAGPNRQLGLLGLRNLVIGRALAFEDDRSKMETRVVVTIDSLTDEEFRGTLTCYSGLPHSSTTPLARNFNTQISATFHQSHSDTLPAVRTDEFNLHEIETSQFYDHFTRLGYNYSAPFTGVTSIKRRSGYATGSIEDVSGKDWEDQLLIHPGWLDCALQTCFAAHSYPHDNRMWSMHVPVAIRSITINPYFTTHGAGGRQKKFEYQSVVTESPSAPLVADIDVFAGHRFDEPFVQIECVEVKPFAQSSAADDATLFTGFDYRLASPDVAAVVAGEDFYNTERLKKLQVFERVGYFYIREMHETLTQAEKDNALPHYKHFLGYAERMVSDVRKGVLLNVPSEAYKDSRTYIQSLIAQYPGDVDFELLEAAGENVVSCIRQSSSVLQYFLADNLLDRFYEQSVALTYNNTLIGRIVAQIAHRHSNLRIFEVGAGTGGATGCILPALGDAFSTYTYTDISAGFFNRVQDRFQGYLNRMKFATYDVDRTPAEQGFEEHTYDVVVASNVLHATAYMDNTMANVRRLLRPGGYLIALEAITNYSLATHAIFGTLPGWWAGAEVESWRRDGPALTIDQWTALTRRHGFSGVDTHAPISSALQAFTVLVFQAVDPIVHSLRNPLAVELTPSAQELVVVGGLTLAVSELLGEVTELAGTHFSRVIHRISLEELNTLGLAQESTVLCLTELDDEFLKHRNAAKFEALKVLWRKGRNVLWVTRGARAEQPHSAMMLGLCRSIRHEYPHLNLQILDFDIMPSAKSTVEVLLQLEVTSQLKAEGYEDVLWTFEPEIHVVEDQAWIPRLYPNSPANKRYNTSRRLVRHDVNLENTAVELVAKTNKNVFNIQIVSPLKRPVLALESTIRVKIQYSMLQAIKVSEGFLYLCAAMNVQTDEHVIVLTNERVTSIMEIPTSWVKAVSNAPDSMIVSTMARHMIAQSILSNNATEDGTILVHNASEILRKSISKNAADRGIQVTFTTGRKPLAKASWNAPEIYLHERLPQRKVENIVPHDTMVFLDMSPADNPLSDLLRKSLPPRSMAYTASDFIRAHADTSRLTDDAAARHIFEVAYRTVARLSPRMSAQDCLPIVSLTQVGTFKQGNEELTIVDWKCPSHITASVQPIDAGAIFRDDGTYWLLGMTGDMGVSICHWMVHHGARHVVLSSRNPKVHPRSFESLEAFGANIRIMSVDISNRKLLRECHNKLQADMPPIIGVANGAMVLEDNLFEEVEYDSIERAMLPKVEGSIYLDELFYSTPLDFFIFFTSVATVVGTSGQSTYVTANAFMSALAKQRRDIRGVVGSDIAIGAVQGVGYLMKDTSLGRDYFTRRGYRNLSEQDVQLLLAEAILAGKPGHQGSSQVVSGIQPFREAYKNLTANVHFQHMRLHDGDQSHGGQGDGGGSAASPRARLASVKSQTEALALVQDAFLVRLKSILMMPKTEIIDPQTSLVQLGADSIMAVDIRAWFLKELDVDIPVLKILGPGATVADLVAESVIKLSLDIDPIKTEDRKDQIVANPELLADLRAHSDIDQADSSTSETGDTGSSDRSTSSSPSFNTTVDTPLKSSTELVDAGLELHQREDERNSHRTTILTSCSERTEPMTLGQKRFWVLDRYVQDLTAFNITYFAKLQGHVRVNELARAVESVAQRHESLRTRYFWSEDTDKTPMQGILSKPLLQIELSTIHHSKQAHQAFEDMQNYRWNFDDWIPLRMQLLTLSPTEHFWIVGTHHISMDAFSFSVLMLDIHKAYKTTGQHLPPLADESQIHAQGAQQRRALKSGKLRPALDFYRRSLSGIDFTKPIELFPFATTSHRSPIAEYATHVAKVRLDASTTAKLKEVARQQRATNFHAYLAALQTLVFRLLDEDSTDQIVIGLSDANRLERSSMKSVGNLLNLLPVTFERSRDRTFAQAVQDTRDRAHAALKYSALPFDVLLDELSIPRSAAWSPIFQIYMDYRLVVKEHAAKTWLDCKIEEETWRTARHGYDVLVEITESSEGATMAVHVQKALYSEKGAELLCRSYANILKQVVDKGSHFNTSRMEKWNAQDVHTALAIGKGPKMPLEWPTTVTGKVDEIIVSNGNDIALKDAHGQALTYRAMDKRIEVIAASLESHLSRSGGKQTVVGVFLQPSVDAVCSILAIWRLGSIYVPLDLISGSTRLQSIVQATKPDVILTDILTSRRIAEIDTTGQVPTVNLSEDLRAANACARPKRPILHSESTAYIVFTSGSTGEPKGIVIPHSGVRAYLEGLHRTWDFPNKANVVLQQSALSFDASLFQTFAALCSGGSLIIVPAETRGDPVGITNLMIEHGVTLTHATPSEYDMWFRFAGQGLRQCKTWKAAWCGGEPSPPSILDDFRGLIESIPEFHLISTYGATETSIAGVEGEADIRDPAVQVPVPGRPLPNYGCYVVDTDLKPQPIGVVGEIVFSGFGVAGTTYLHRPDLTQRVFLNNDLNTPHENGWSRLYRTGDRGRLDDHGKITCYGRIDGDTQVKLRGFRIELTEIERVMMQEAAGLLRNAIVTLRGDDVRGKFIVAHVLFESTDHGTGDTLTKLIDSLMAKLRRRLPPYMRPTTIIAVDSIPLGSTGKTDRKKVQNLPLSGLESTQAAQIGDLSQTEQRLLCLWQSLLPPWGFAEEINRGTDFFLSGGNSLLLVKLQDLIRKEFNDAPRLSLLMNSPELGPMASLLDVHVDKVDWNAEIEVQLGGEPKLPRVIQDIGNRLIIALTGSTGFLGQRILQQLVSDPQVKKIICLVRIVDDRDLQNLFPFSSHKVQIEEADLPSLPPDDILSEADCILHCAADRNFWDGYHALRPINVDAAKALAHVSVRTGAALHVLSSGAVAAYEDEDDAHSPRPSSRDGYISTKWVTERYLKRVARQTAVPITAHRPTQALCSEGEINTQCEASVADDMIFISKQLGYRPDFTNLSGTIDIAHLRDVAAAIARSITSRDYSPTVAMTVIDYPGSERISIEGLAFLFNALLQHSENWSVAELPKKSVLFWVGDAKRAGKFEWFFTAQDVTMQDKHGNRVVTKR</sequence>
<dbReference type="InterPro" id="IPR001227">
    <property type="entry name" value="Ac_transferase_dom_sf"/>
</dbReference>
<dbReference type="InterPro" id="IPR013217">
    <property type="entry name" value="Methyltransf_12"/>
</dbReference>
<dbReference type="GO" id="GO:0004312">
    <property type="term" value="F:fatty acid synthase activity"/>
    <property type="evidence" value="ECO:0007669"/>
    <property type="project" value="TreeGrafter"/>
</dbReference>
<evidence type="ECO:0000313" key="17">
    <source>
        <dbReference type="EMBL" id="CAG5184532.1"/>
    </source>
</evidence>
<evidence type="ECO:0000256" key="12">
    <source>
        <dbReference type="PROSITE-ProRule" id="PRU01363"/>
    </source>
</evidence>
<evidence type="ECO:0000256" key="10">
    <source>
        <dbReference type="ARBA" id="ARBA00023268"/>
    </source>
</evidence>
<dbReference type="Gene3D" id="1.10.1200.10">
    <property type="entry name" value="ACP-like"/>
    <property type="match status" value="2"/>
</dbReference>
<dbReference type="GO" id="GO:0016491">
    <property type="term" value="F:oxidoreductase activity"/>
    <property type="evidence" value="ECO:0007669"/>
    <property type="project" value="UniProtKB-KW"/>
</dbReference>
<dbReference type="Gene3D" id="3.40.366.10">
    <property type="entry name" value="Malonyl-Coenzyme A Acyl Carrier Protein, domain 2"/>
    <property type="match status" value="1"/>
</dbReference>
<dbReference type="GO" id="GO:0030639">
    <property type="term" value="P:polyketide biosynthetic process"/>
    <property type="evidence" value="ECO:0007669"/>
    <property type="project" value="UniProtKB-ARBA"/>
</dbReference>
<dbReference type="RefSeq" id="XP_043174531.1">
    <property type="nucleotide sequence ID" value="XM_043318596.1"/>
</dbReference>
<dbReference type="InterPro" id="IPR050091">
    <property type="entry name" value="PKS_NRPS_Biosynth_Enz"/>
</dbReference>
<feature type="active site" description="Proton donor; for dehydratase activity" evidence="12">
    <location>
        <position position="1154"/>
    </location>
</feature>
<dbReference type="InterPro" id="IPR016036">
    <property type="entry name" value="Malonyl_transacylase_ACP-bd"/>
</dbReference>
<dbReference type="SUPFAM" id="SSF55048">
    <property type="entry name" value="Probable ACP-binding domain of malonyl-CoA ACP transacylase"/>
    <property type="match status" value="1"/>
</dbReference>
<dbReference type="Pfam" id="PF02801">
    <property type="entry name" value="Ketoacyl-synt_C"/>
    <property type="match status" value="1"/>
</dbReference>
<dbReference type="InterPro" id="IPR036291">
    <property type="entry name" value="NAD(P)-bd_dom_sf"/>
</dbReference>
<dbReference type="SUPFAM" id="SSF52777">
    <property type="entry name" value="CoA-dependent acyltransferases"/>
    <property type="match status" value="2"/>
</dbReference>
<dbReference type="SMART" id="SM00822">
    <property type="entry name" value="PKS_KR"/>
    <property type="match status" value="1"/>
</dbReference>
<evidence type="ECO:0000256" key="8">
    <source>
        <dbReference type="ARBA" id="ARBA00022857"/>
    </source>
</evidence>
<evidence type="ECO:0000259" key="15">
    <source>
        <dbReference type="PROSITE" id="PS52004"/>
    </source>
</evidence>
<evidence type="ECO:0000256" key="6">
    <source>
        <dbReference type="ARBA" id="ARBA00022679"/>
    </source>
</evidence>
<dbReference type="Pfam" id="PF08242">
    <property type="entry name" value="Methyltransf_12"/>
    <property type="match status" value="1"/>
</dbReference>
<dbReference type="InterPro" id="IPR020807">
    <property type="entry name" value="PKS_DH"/>
</dbReference>
<dbReference type="Pfam" id="PF00698">
    <property type="entry name" value="Acyl_transf_1"/>
    <property type="match status" value="1"/>
</dbReference>
<evidence type="ECO:0000256" key="4">
    <source>
        <dbReference type="ARBA" id="ARBA00022598"/>
    </source>
</evidence>
<dbReference type="Pfam" id="PF00550">
    <property type="entry name" value="PP-binding"/>
    <property type="match status" value="1"/>
</dbReference>
<dbReference type="OrthoDB" id="329835at2759"/>
<dbReference type="Pfam" id="PF21089">
    <property type="entry name" value="PKS_DH_N"/>
    <property type="match status" value="1"/>
</dbReference>
<keyword evidence="3" id="KW-0597">Phosphoprotein</keyword>
<reference evidence="17" key="1">
    <citation type="submission" date="2021-05" db="EMBL/GenBank/DDBJ databases">
        <authorList>
            <person name="Stam R."/>
        </authorList>
    </citation>
    <scope>NUCLEOTIDE SEQUENCE</scope>
    <source>
        <strain evidence="17">CS162</strain>
    </source>
</reference>
<feature type="domain" description="Carrier" evidence="14">
    <location>
        <begin position="2403"/>
        <end position="2482"/>
    </location>
</feature>
<dbReference type="InterPro" id="IPR049551">
    <property type="entry name" value="PKS_DH_C"/>
</dbReference>
<evidence type="ECO:0000256" key="1">
    <source>
        <dbReference type="ARBA" id="ARBA00004685"/>
    </source>
</evidence>
<dbReference type="CDD" id="cd19532">
    <property type="entry name" value="C_PKS-NRPS"/>
    <property type="match status" value="1"/>
</dbReference>
<dbReference type="GO" id="GO:0031177">
    <property type="term" value="F:phosphopantetheine binding"/>
    <property type="evidence" value="ECO:0007669"/>
    <property type="project" value="InterPro"/>
</dbReference>
<dbReference type="Pfam" id="PF14765">
    <property type="entry name" value="PS-DH"/>
    <property type="match status" value="1"/>
</dbReference>
<feature type="compositionally biased region" description="Low complexity" evidence="13">
    <location>
        <begin position="2518"/>
        <end position="2543"/>
    </location>
</feature>
<dbReference type="InterPro" id="IPR049552">
    <property type="entry name" value="PKS_DH_N"/>
</dbReference>
<keyword evidence="7" id="KW-0677">Repeat</keyword>
<dbReference type="InterPro" id="IPR001242">
    <property type="entry name" value="Condensation_dom"/>
</dbReference>
<feature type="domain" description="PKS/mFAS DH" evidence="16">
    <location>
        <begin position="943"/>
        <end position="1249"/>
    </location>
</feature>
<dbReference type="SUPFAM" id="SSF53335">
    <property type="entry name" value="S-adenosyl-L-methionine-dependent methyltransferases"/>
    <property type="match status" value="1"/>
</dbReference>
<dbReference type="Gene3D" id="3.10.129.110">
    <property type="entry name" value="Polyketide synthase dehydratase"/>
    <property type="match status" value="1"/>
</dbReference>
<dbReference type="SMART" id="SM00826">
    <property type="entry name" value="PKS_DH"/>
    <property type="match status" value="1"/>
</dbReference>
<dbReference type="InterPro" id="IPR014030">
    <property type="entry name" value="Ketoacyl_synth_N"/>
</dbReference>
<evidence type="ECO:0000259" key="14">
    <source>
        <dbReference type="PROSITE" id="PS50075"/>
    </source>
</evidence>
<dbReference type="InterPro" id="IPR049900">
    <property type="entry name" value="PKS_mFAS_DH"/>
</dbReference>
<dbReference type="InterPro" id="IPR014031">
    <property type="entry name" value="Ketoacyl_synth_C"/>
</dbReference>
<dbReference type="InterPro" id="IPR032821">
    <property type="entry name" value="PKS_assoc"/>
</dbReference>
<dbReference type="Gene3D" id="3.30.300.30">
    <property type="match status" value="1"/>
</dbReference>
<dbReference type="SUPFAM" id="SSF53901">
    <property type="entry name" value="Thiolase-like"/>
    <property type="match status" value="1"/>
</dbReference>
<keyword evidence="2" id="KW-0596">Phosphopantetheine</keyword>
<dbReference type="InterPro" id="IPR000873">
    <property type="entry name" value="AMP-dep_synth/lig_dom"/>
</dbReference>
<dbReference type="Pfam" id="PF13193">
    <property type="entry name" value="AMP-binding_C"/>
    <property type="match status" value="1"/>
</dbReference>
<keyword evidence="8" id="KW-0521">NADP</keyword>
<evidence type="ECO:0000259" key="16">
    <source>
        <dbReference type="PROSITE" id="PS52019"/>
    </source>
</evidence>
<comment type="caution">
    <text evidence="17">The sequence shown here is derived from an EMBL/GenBank/DDBJ whole genome shotgun (WGS) entry which is preliminary data.</text>
</comment>
<dbReference type="InterPro" id="IPR009081">
    <property type="entry name" value="PP-bd_ACP"/>
</dbReference>
<dbReference type="PROSITE" id="PS00455">
    <property type="entry name" value="AMP_BINDING"/>
    <property type="match status" value="1"/>
</dbReference>
<dbReference type="InterPro" id="IPR013968">
    <property type="entry name" value="PKS_KR"/>
</dbReference>
<comment type="similarity">
    <text evidence="11">Belongs to the NRP synthetase family.</text>
</comment>
<feature type="region of interest" description="Disordered" evidence="13">
    <location>
        <begin position="2511"/>
        <end position="2547"/>
    </location>
</feature>
<name>A0A8J2IA58_9PLEO</name>
<evidence type="ECO:0000313" key="18">
    <source>
        <dbReference type="Proteomes" id="UP000676310"/>
    </source>
</evidence>
<dbReference type="SUPFAM" id="SSF52151">
    <property type="entry name" value="FabD/lysophospholipase-like"/>
    <property type="match status" value="1"/>
</dbReference>
<dbReference type="SMART" id="SM00825">
    <property type="entry name" value="PKS_KS"/>
    <property type="match status" value="1"/>
</dbReference>
<dbReference type="Pfam" id="PF00109">
    <property type="entry name" value="ketoacyl-synt"/>
    <property type="match status" value="1"/>
</dbReference>
<dbReference type="PROSITE" id="PS52019">
    <property type="entry name" value="PKS_MFAS_DH"/>
    <property type="match status" value="1"/>
</dbReference>
<organism evidence="17 18">
    <name type="scientific">Alternaria atra</name>
    <dbReference type="NCBI Taxonomy" id="119953"/>
    <lineage>
        <taxon>Eukaryota</taxon>
        <taxon>Fungi</taxon>
        <taxon>Dikarya</taxon>
        <taxon>Ascomycota</taxon>
        <taxon>Pezizomycotina</taxon>
        <taxon>Dothideomycetes</taxon>
        <taxon>Pleosporomycetidae</taxon>
        <taxon>Pleosporales</taxon>
        <taxon>Pleosporineae</taxon>
        <taxon>Pleosporaceae</taxon>
        <taxon>Alternaria</taxon>
        <taxon>Alternaria sect. Ulocladioides</taxon>
    </lineage>
</organism>
<keyword evidence="6" id="KW-0808">Transferase</keyword>
<evidence type="ECO:0008006" key="19">
    <source>
        <dbReference type="Google" id="ProtNLM"/>
    </source>
</evidence>
<dbReference type="EMBL" id="CAJRGZ010000030">
    <property type="protein sequence ID" value="CAG5184532.1"/>
    <property type="molecule type" value="Genomic_DNA"/>
</dbReference>
<dbReference type="PROSITE" id="PS52004">
    <property type="entry name" value="KS3_2"/>
    <property type="match status" value="1"/>
</dbReference>
<dbReference type="InterPro" id="IPR018201">
    <property type="entry name" value="Ketoacyl_synth_AS"/>
</dbReference>